<comment type="subunit">
    <text evidence="4">Part of the activated spliceosome B/catalytic step 1 spliceosome, one of the forms of the spliceosome which has a well-formed active site but still cannot catalyze the branching reaction and is composed of at least 52 proteins, the U2, U5 and U6 snRNAs and the pre-mRNA. Component of the minor spliceosome, which splices U12-type introns.</text>
</comment>
<feature type="compositionally biased region" description="Basic residues" evidence="7">
    <location>
        <begin position="263"/>
        <end position="279"/>
    </location>
</feature>
<feature type="compositionally biased region" description="Basic and acidic residues" evidence="7">
    <location>
        <begin position="296"/>
        <end position="348"/>
    </location>
</feature>
<dbReference type="EMBL" id="JAODUP010000365">
    <property type="protein sequence ID" value="KAK2151382.1"/>
    <property type="molecule type" value="Genomic_DNA"/>
</dbReference>
<comment type="caution">
    <text evidence="9">The sequence shown here is derived from an EMBL/GenBank/DDBJ whole genome shotgun (WGS) entry which is preliminary data.</text>
</comment>
<dbReference type="CDD" id="cd12411">
    <property type="entry name" value="RRM_ist3_like"/>
    <property type="match status" value="1"/>
</dbReference>
<feature type="compositionally biased region" description="Basic residues" evidence="7">
    <location>
        <begin position="516"/>
        <end position="525"/>
    </location>
</feature>
<dbReference type="FunFam" id="3.30.70.330:FF:000218">
    <property type="entry name" value="RNA-binding motif protein, X-linked 2"/>
    <property type="match status" value="1"/>
</dbReference>
<dbReference type="SUPFAM" id="SSF54928">
    <property type="entry name" value="RNA-binding domain, RBD"/>
    <property type="match status" value="1"/>
</dbReference>
<dbReference type="InterPro" id="IPR035979">
    <property type="entry name" value="RBD_domain_sf"/>
</dbReference>
<dbReference type="Gene3D" id="3.30.70.330">
    <property type="match status" value="1"/>
</dbReference>
<gene>
    <name evidence="9" type="ORF">LSH36_365g03016</name>
</gene>
<keyword evidence="10" id="KW-1185">Reference proteome</keyword>
<protein>
    <recommendedName>
        <fullName evidence="5">RNA-binding motif protein, X-linked 2</fullName>
    </recommendedName>
</protein>
<comment type="function">
    <text evidence="2">Involved in pre-mRNA splicing as component of the activated spliceosome. As a component of the minor spliceosome, involved in the splicing of U12-type introns in pre-mRNAs.</text>
</comment>
<dbReference type="GO" id="GO:0005654">
    <property type="term" value="C:nucleoplasm"/>
    <property type="evidence" value="ECO:0007669"/>
    <property type="project" value="UniProtKB-ARBA"/>
</dbReference>
<evidence type="ECO:0000256" key="2">
    <source>
        <dbReference type="ARBA" id="ARBA00053249"/>
    </source>
</evidence>
<sequence>MPPLEMDMSQILVFGAAVGEVAGYGRREVMLGHKLCKECLCLCDGGGRNAVSQPRTTSLSLKFYDDEIPCKQANLLVTDLLVLVVIDDFELSVTVVNACVYYISRNVKNTQKLNETELELGLVGSKSSWHEGFKDSAWIFIGGLPYDLTEGDIVCVFSQYGEIVHINLVRDKQSGKSKGFCFLCFEDQRSTILAVDNLNSIKLLGRTLRVNHVADYKMPKEHEEDDEVTRTLREEGCAPRVPGDDVQKEEEEQEIEYQSPSSKKSKKEKQKDKKKKKKRSNEAETTSEHGTTPEVTDSRSNREAPGKVKEQRYRDVRGAVKEERHDPGYDKYTRRGRSDGSSDVDVSRSIRNKQAVKSEPGHGMKERGHDEYNPKTYRQQDRIKEMSDDVKLSRTIECGADERRPSGSRTSRDSSCDDVKYEYRHGRDYDDDRRENRTKSERRSNSSHDRHSDRYQESEPGRAGSDVMRKGNRDGEYSSRYDDHDSSRRRTTLHDHSTHSRRDRYEKDRMTNSPRRERHRSRSPRARYERMKITVEIEK</sequence>
<dbReference type="InterPro" id="IPR051847">
    <property type="entry name" value="RNA_proc/Spliceosome_comp"/>
</dbReference>
<evidence type="ECO:0000259" key="8">
    <source>
        <dbReference type="PROSITE" id="PS50102"/>
    </source>
</evidence>
<proteinExistence type="inferred from homology"/>
<dbReference type="PROSITE" id="PS50102">
    <property type="entry name" value="RRM"/>
    <property type="match status" value="1"/>
</dbReference>
<dbReference type="GO" id="GO:0071013">
    <property type="term" value="C:catalytic step 2 spliceosome"/>
    <property type="evidence" value="ECO:0007669"/>
    <property type="project" value="TreeGrafter"/>
</dbReference>
<dbReference type="GO" id="GO:0005686">
    <property type="term" value="C:U2 snRNP"/>
    <property type="evidence" value="ECO:0007669"/>
    <property type="project" value="TreeGrafter"/>
</dbReference>
<evidence type="ECO:0000256" key="6">
    <source>
        <dbReference type="PROSITE-ProRule" id="PRU00176"/>
    </source>
</evidence>
<feature type="compositionally biased region" description="Basic and acidic residues" evidence="7">
    <location>
        <begin position="359"/>
        <end position="460"/>
    </location>
</feature>
<feature type="compositionally biased region" description="Basic and acidic residues" evidence="7">
    <location>
        <begin position="467"/>
        <end position="510"/>
    </location>
</feature>
<accession>A0AAD9JET4</accession>
<feature type="region of interest" description="Disordered" evidence="7">
    <location>
        <begin position="219"/>
        <end position="527"/>
    </location>
</feature>
<evidence type="ECO:0000256" key="1">
    <source>
        <dbReference type="ARBA" id="ARBA00022884"/>
    </source>
</evidence>
<dbReference type="InterPro" id="IPR045844">
    <property type="entry name" value="RRM_Ist3-like"/>
</dbReference>
<dbReference type="Pfam" id="PF00076">
    <property type="entry name" value="RRM_1"/>
    <property type="match status" value="1"/>
</dbReference>
<evidence type="ECO:0000256" key="5">
    <source>
        <dbReference type="ARBA" id="ARBA00074390"/>
    </source>
</evidence>
<dbReference type="SMART" id="SM00360">
    <property type="entry name" value="RRM"/>
    <property type="match status" value="1"/>
</dbReference>
<evidence type="ECO:0000313" key="9">
    <source>
        <dbReference type="EMBL" id="KAK2151382.1"/>
    </source>
</evidence>
<comment type="similarity">
    <text evidence="3">Belongs to the IST3 family.</text>
</comment>
<dbReference type="InterPro" id="IPR000504">
    <property type="entry name" value="RRM_dom"/>
</dbReference>
<evidence type="ECO:0000256" key="4">
    <source>
        <dbReference type="ARBA" id="ARBA00064744"/>
    </source>
</evidence>
<evidence type="ECO:0000256" key="3">
    <source>
        <dbReference type="ARBA" id="ARBA00061455"/>
    </source>
</evidence>
<dbReference type="Proteomes" id="UP001208570">
    <property type="component" value="Unassembled WGS sequence"/>
</dbReference>
<dbReference type="InterPro" id="IPR012677">
    <property type="entry name" value="Nucleotide-bd_a/b_plait_sf"/>
</dbReference>
<dbReference type="AlphaFoldDB" id="A0AAD9JET4"/>
<dbReference type="GO" id="GO:0000398">
    <property type="term" value="P:mRNA splicing, via spliceosome"/>
    <property type="evidence" value="ECO:0007669"/>
    <property type="project" value="InterPro"/>
</dbReference>
<dbReference type="GO" id="GO:0003723">
    <property type="term" value="F:RNA binding"/>
    <property type="evidence" value="ECO:0007669"/>
    <property type="project" value="UniProtKB-UniRule"/>
</dbReference>
<reference evidence="9" key="1">
    <citation type="journal article" date="2023" name="Mol. Biol. Evol.">
        <title>Third-Generation Sequencing Reveals the Adaptive Role of the Epigenome in Three Deep-Sea Polychaetes.</title>
        <authorList>
            <person name="Perez M."/>
            <person name="Aroh O."/>
            <person name="Sun Y."/>
            <person name="Lan Y."/>
            <person name="Juniper S.K."/>
            <person name="Young C.R."/>
            <person name="Angers B."/>
            <person name="Qian P.Y."/>
        </authorList>
    </citation>
    <scope>NUCLEOTIDE SEQUENCE</scope>
    <source>
        <strain evidence="9">P08H-3</strain>
    </source>
</reference>
<organism evidence="9 10">
    <name type="scientific">Paralvinella palmiformis</name>
    <dbReference type="NCBI Taxonomy" id="53620"/>
    <lineage>
        <taxon>Eukaryota</taxon>
        <taxon>Metazoa</taxon>
        <taxon>Spiralia</taxon>
        <taxon>Lophotrochozoa</taxon>
        <taxon>Annelida</taxon>
        <taxon>Polychaeta</taxon>
        <taxon>Sedentaria</taxon>
        <taxon>Canalipalpata</taxon>
        <taxon>Terebellida</taxon>
        <taxon>Terebelliformia</taxon>
        <taxon>Alvinellidae</taxon>
        <taxon>Paralvinella</taxon>
    </lineage>
</organism>
<feature type="compositionally biased region" description="Basic and acidic residues" evidence="7">
    <location>
        <begin position="219"/>
        <end position="246"/>
    </location>
</feature>
<feature type="domain" description="RRM" evidence="8">
    <location>
        <begin position="137"/>
        <end position="215"/>
    </location>
</feature>
<evidence type="ECO:0000256" key="7">
    <source>
        <dbReference type="SAM" id="MobiDB-lite"/>
    </source>
</evidence>
<name>A0AAD9JET4_9ANNE</name>
<evidence type="ECO:0000313" key="10">
    <source>
        <dbReference type="Proteomes" id="UP001208570"/>
    </source>
</evidence>
<keyword evidence="1 6" id="KW-0694">RNA-binding</keyword>
<dbReference type="PANTHER" id="PTHR45880:SF1">
    <property type="entry name" value="RNA-BINDING MOTIF PROTEIN, X-LINKED 2"/>
    <property type="match status" value="1"/>
</dbReference>
<dbReference type="PANTHER" id="PTHR45880">
    <property type="entry name" value="RNA-BINDING MOTIF PROTEIN, X-LINKED 2"/>
    <property type="match status" value="1"/>
</dbReference>
<dbReference type="GO" id="GO:0071011">
    <property type="term" value="C:precatalytic spliceosome"/>
    <property type="evidence" value="ECO:0007669"/>
    <property type="project" value="TreeGrafter"/>
</dbReference>